<dbReference type="EMBL" id="CAKKNE010000002">
    <property type="protein sequence ID" value="CAH0368087.1"/>
    <property type="molecule type" value="Genomic_DNA"/>
</dbReference>
<dbReference type="CDD" id="cd02440">
    <property type="entry name" value="AdoMet_MTases"/>
    <property type="match status" value="1"/>
</dbReference>
<accession>A0A8J2SJI7</accession>
<evidence type="ECO:0000313" key="1">
    <source>
        <dbReference type="EMBL" id="CAH0368087.1"/>
    </source>
</evidence>
<dbReference type="Proteomes" id="UP000789595">
    <property type="component" value="Unassembled WGS sequence"/>
</dbReference>
<proteinExistence type="predicted"/>
<dbReference type="Gene3D" id="3.40.50.150">
    <property type="entry name" value="Vaccinia Virus protein VP39"/>
    <property type="match status" value="1"/>
</dbReference>
<dbReference type="InterPro" id="IPR029063">
    <property type="entry name" value="SAM-dependent_MTases_sf"/>
</dbReference>
<dbReference type="OrthoDB" id="10547189at2759"/>
<gene>
    <name evidence="1" type="ORF">PECAL_2P11360</name>
</gene>
<protein>
    <recommendedName>
        <fullName evidence="3">Methyltransferase domain-containing protein</fullName>
    </recommendedName>
</protein>
<dbReference type="AlphaFoldDB" id="A0A8J2SJI7"/>
<organism evidence="1 2">
    <name type="scientific">Pelagomonas calceolata</name>
    <dbReference type="NCBI Taxonomy" id="35677"/>
    <lineage>
        <taxon>Eukaryota</taxon>
        <taxon>Sar</taxon>
        <taxon>Stramenopiles</taxon>
        <taxon>Ochrophyta</taxon>
        <taxon>Pelagophyceae</taxon>
        <taxon>Pelagomonadales</taxon>
        <taxon>Pelagomonadaceae</taxon>
        <taxon>Pelagomonas</taxon>
    </lineage>
</organism>
<sequence>MRCSKLVMCALSSTQALDEALVRSVQCSKQARKALARGDVPVAWLDVTAADDAVAERLAPLLAGPARCAHDDDAFEAHNARTKREFVELFAGDGLDPANNELAPATAVAVARGLDLDAADAFCDLGCSAGALTMAVAVATEARLAHGVELSPRGTERALLAKERCGDDRVEFFQGDLRDGVDHAAYDVFYCGIRGVASRPRVLGDLLETLCAQDKPYRLVCAGFGVDIRGLYGDRVSLVRATVLRRAGAGASYADAIPLYGEGEGPRVLLEYSIT</sequence>
<reference evidence="1" key="1">
    <citation type="submission" date="2021-11" db="EMBL/GenBank/DDBJ databases">
        <authorList>
            <consortium name="Genoscope - CEA"/>
            <person name="William W."/>
        </authorList>
    </citation>
    <scope>NUCLEOTIDE SEQUENCE</scope>
</reference>
<dbReference type="SUPFAM" id="SSF53335">
    <property type="entry name" value="S-adenosyl-L-methionine-dependent methyltransferases"/>
    <property type="match status" value="1"/>
</dbReference>
<comment type="caution">
    <text evidence="1">The sequence shown here is derived from an EMBL/GenBank/DDBJ whole genome shotgun (WGS) entry which is preliminary data.</text>
</comment>
<name>A0A8J2SJI7_9STRA</name>
<evidence type="ECO:0008006" key="3">
    <source>
        <dbReference type="Google" id="ProtNLM"/>
    </source>
</evidence>
<keyword evidence="2" id="KW-1185">Reference proteome</keyword>
<evidence type="ECO:0000313" key="2">
    <source>
        <dbReference type="Proteomes" id="UP000789595"/>
    </source>
</evidence>